<evidence type="ECO:0000259" key="5">
    <source>
        <dbReference type="Pfam" id="PF14226"/>
    </source>
</evidence>
<dbReference type="PANTHER" id="PTHR34945">
    <property type="entry name" value="2-OXOGLUTARATE (2OG) AND FE(II)-DEPENDENT OXYGENASE SUPERFAMILY PROTEIN"/>
    <property type="match status" value="1"/>
</dbReference>
<evidence type="ECO:0000256" key="2">
    <source>
        <dbReference type="ARBA" id="ARBA00023004"/>
    </source>
</evidence>
<name>A0A2K3NA45_TRIPR</name>
<keyword evidence="2" id="KW-0408">Iron</keyword>
<organism evidence="6 7">
    <name type="scientific">Trifolium pratense</name>
    <name type="common">Red clover</name>
    <dbReference type="NCBI Taxonomy" id="57577"/>
    <lineage>
        <taxon>Eukaryota</taxon>
        <taxon>Viridiplantae</taxon>
        <taxon>Streptophyta</taxon>
        <taxon>Embryophyta</taxon>
        <taxon>Tracheophyta</taxon>
        <taxon>Spermatophyta</taxon>
        <taxon>Magnoliopsida</taxon>
        <taxon>eudicotyledons</taxon>
        <taxon>Gunneridae</taxon>
        <taxon>Pentapetalae</taxon>
        <taxon>rosids</taxon>
        <taxon>fabids</taxon>
        <taxon>Fabales</taxon>
        <taxon>Fabaceae</taxon>
        <taxon>Papilionoideae</taxon>
        <taxon>50 kb inversion clade</taxon>
        <taxon>NPAAA clade</taxon>
        <taxon>Hologalegina</taxon>
        <taxon>IRL clade</taxon>
        <taxon>Trifolieae</taxon>
        <taxon>Trifolium</taxon>
    </lineage>
</organism>
<dbReference type="AlphaFoldDB" id="A0A2K3NA45"/>
<accession>A0A2K3NA45</accession>
<dbReference type="Proteomes" id="UP000236291">
    <property type="component" value="Unassembled WGS sequence"/>
</dbReference>
<dbReference type="Pfam" id="PF14226">
    <property type="entry name" value="DIOX_N"/>
    <property type="match status" value="1"/>
</dbReference>
<gene>
    <name evidence="6" type="ORF">L195_g023172</name>
</gene>
<proteinExistence type="predicted"/>
<reference evidence="6 7" key="2">
    <citation type="journal article" date="2017" name="Front. Plant Sci.">
        <title>Gene Classification and Mining of Molecular Markers Useful in Red Clover (Trifolium pratense) Breeding.</title>
        <authorList>
            <person name="Istvanek J."/>
            <person name="Dluhosova J."/>
            <person name="Dluhos P."/>
            <person name="Patkova L."/>
            <person name="Nedelnik J."/>
            <person name="Repkova J."/>
        </authorList>
    </citation>
    <scope>NUCLEOTIDE SEQUENCE [LARGE SCALE GENOMIC DNA]</scope>
    <source>
        <strain evidence="7">cv. Tatra</strain>
        <tissue evidence="6">Young leaves</tissue>
    </source>
</reference>
<dbReference type="EMBL" id="ASHM01018287">
    <property type="protein sequence ID" value="PNX99900.1"/>
    <property type="molecule type" value="Genomic_DNA"/>
</dbReference>
<reference evidence="6 7" key="1">
    <citation type="journal article" date="2014" name="Am. J. Bot.">
        <title>Genome assembly and annotation for red clover (Trifolium pratense; Fabaceae).</title>
        <authorList>
            <person name="Istvanek J."/>
            <person name="Jaros M."/>
            <person name="Krenek A."/>
            <person name="Repkova J."/>
        </authorList>
    </citation>
    <scope>NUCLEOTIDE SEQUENCE [LARGE SCALE GENOMIC DNA]</scope>
    <source>
        <strain evidence="7">cv. Tatra</strain>
        <tissue evidence="6">Young leaves</tissue>
    </source>
</reference>
<dbReference type="GO" id="GO:0046872">
    <property type="term" value="F:metal ion binding"/>
    <property type="evidence" value="ECO:0007669"/>
    <property type="project" value="UniProtKB-KW"/>
</dbReference>
<evidence type="ECO:0000259" key="4">
    <source>
        <dbReference type="Pfam" id="PF03171"/>
    </source>
</evidence>
<protein>
    <submittedName>
        <fullName evidence="6">1-aminocyclopropane-1-carboxylate oxidase</fullName>
    </submittedName>
</protein>
<dbReference type="InterPro" id="IPR027443">
    <property type="entry name" value="IPNS-like_sf"/>
</dbReference>
<evidence type="ECO:0000313" key="7">
    <source>
        <dbReference type="Proteomes" id="UP000236291"/>
    </source>
</evidence>
<feature type="domain" description="Isopenicillin N synthase-like Fe(2+) 2OG dioxygenase" evidence="4">
    <location>
        <begin position="250"/>
        <end position="326"/>
    </location>
</feature>
<evidence type="ECO:0000256" key="3">
    <source>
        <dbReference type="SAM" id="MobiDB-lite"/>
    </source>
</evidence>
<sequence length="373" mass="42341">MPETSVNFRAPPPSPVASGRRSTVTNNEFLTEFLETSLRVPDLVLPDKIFPKQINHETPPKVDFVSLCFHKDEDLIDVVSESIARFGCFQLLNHGISQQLMAAAVEAAGGIFLVLPGKRDAVTRSPEKLWGFEEYREGEEERSELNEEFIWRKDEELKLKMEGIWPIGYPNFSKKMETLHSRVEKVADKILPIILKNAPKKLTSNGDIIGHGNEVGTLCCIYKHRQDINRNNQWVDSLKYDVIRMLIRGTDYSHSLCLHVCDGSSEFHVYSKKSWLSFCPEQGALVITAGDQIQVLSGGHYKDVIGKAIFKGEREDNISMAFLYSPQNTKRKIQTNTERPISLSQQAILAIHTFILSSHTYLHTLHLYNTDPD</sequence>
<feature type="region of interest" description="Disordered" evidence="3">
    <location>
        <begin position="1"/>
        <end position="22"/>
    </location>
</feature>
<dbReference type="Gene3D" id="2.60.120.330">
    <property type="entry name" value="B-lactam Antibiotic, Isopenicillin N Synthase, Chain"/>
    <property type="match status" value="1"/>
</dbReference>
<feature type="domain" description="Non-haem dioxygenase N-terminal" evidence="5">
    <location>
        <begin position="62"/>
        <end position="154"/>
    </location>
</feature>
<comment type="caution">
    <text evidence="6">The sequence shown here is derived from an EMBL/GenBank/DDBJ whole genome shotgun (WGS) entry which is preliminary data.</text>
</comment>
<dbReference type="PANTHER" id="PTHR34945:SF8">
    <property type="entry name" value="DOWNSTREAM TARGET OF AGL15-4"/>
    <property type="match status" value="1"/>
</dbReference>
<evidence type="ECO:0000256" key="1">
    <source>
        <dbReference type="ARBA" id="ARBA00022723"/>
    </source>
</evidence>
<dbReference type="InterPro" id="IPR044861">
    <property type="entry name" value="IPNS-like_FE2OG_OXY"/>
</dbReference>
<dbReference type="Pfam" id="PF03171">
    <property type="entry name" value="2OG-FeII_Oxy"/>
    <property type="match status" value="1"/>
</dbReference>
<keyword evidence="1" id="KW-0479">Metal-binding</keyword>
<dbReference type="SUPFAM" id="SSF51197">
    <property type="entry name" value="Clavaminate synthase-like"/>
    <property type="match status" value="1"/>
</dbReference>
<dbReference type="InterPro" id="IPR026992">
    <property type="entry name" value="DIOX_N"/>
</dbReference>
<dbReference type="STRING" id="57577.A0A2K3NA45"/>
<evidence type="ECO:0000313" key="6">
    <source>
        <dbReference type="EMBL" id="PNX99900.1"/>
    </source>
</evidence>